<proteinExistence type="predicted"/>
<keyword evidence="3" id="KW-1185">Reference proteome</keyword>
<evidence type="ECO:0000256" key="1">
    <source>
        <dbReference type="SAM" id="Phobius"/>
    </source>
</evidence>
<accession>A0ABX2DB29</accession>
<gene>
    <name evidence="2" type="ORF">HQN85_05795</name>
</gene>
<organism evidence="2 3">
    <name type="scientific">Pedobacter boryungensis</name>
    <dbReference type="NCBI Taxonomy" id="869962"/>
    <lineage>
        <taxon>Bacteria</taxon>
        <taxon>Pseudomonadati</taxon>
        <taxon>Bacteroidota</taxon>
        <taxon>Sphingobacteriia</taxon>
        <taxon>Sphingobacteriales</taxon>
        <taxon>Sphingobacteriaceae</taxon>
        <taxon>Pedobacter</taxon>
    </lineage>
</organism>
<feature type="transmembrane region" description="Helical" evidence="1">
    <location>
        <begin position="12"/>
        <end position="28"/>
    </location>
</feature>
<feature type="transmembrane region" description="Helical" evidence="1">
    <location>
        <begin position="138"/>
        <end position="158"/>
    </location>
</feature>
<feature type="transmembrane region" description="Helical" evidence="1">
    <location>
        <begin position="98"/>
        <end position="118"/>
    </location>
</feature>
<keyword evidence="1" id="KW-0472">Membrane</keyword>
<feature type="transmembrane region" description="Helical" evidence="1">
    <location>
        <begin position="170"/>
        <end position="191"/>
    </location>
</feature>
<keyword evidence="1" id="KW-0812">Transmembrane</keyword>
<sequence length="240" mass="27205">MTPSTSNLKIQLTFKNLLLFIVFFFLMHELHELAHIITGRVICGCWGTRDFNVWQTCAGCNSKYMIAATFAGPLFTFIMLWIGRYFLKYGTTVRYQSFGLLLILGNMQFGRMYMAAMGSGDEVWGVRSLFLNADHSNFQTIKMITFLIVTVICVPPLITAYKAIANKKKILLFIGFLIFPLILDTIMILIVLNGILNKGFLNQEWIMGTPFLTTLWFLGCALIVGVNYRFLGNFAIGAKK</sequence>
<protein>
    <recommendedName>
        <fullName evidence="4">DUF3267 domain-containing protein</fullName>
    </recommendedName>
</protein>
<dbReference type="Proteomes" id="UP000762110">
    <property type="component" value="Unassembled WGS sequence"/>
</dbReference>
<dbReference type="EMBL" id="JABMKV010000001">
    <property type="protein sequence ID" value="NQX31225.1"/>
    <property type="molecule type" value="Genomic_DNA"/>
</dbReference>
<evidence type="ECO:0008006" key="4">
    <source>
        <dbReference type="Google" id="ProtNLM"/>
    </source>
</evidence>
<feature type="transmembrane region" description="Helical" evidence="1">
    <location>
        <begin position="211"/>
        <end position="231"/>
    </location>
</feature>
<comment type="caution">
    <text evidence="2">The sequence shown here is derived from an EMBL/GenBank/DDBJ whole genome shotgun (WGS) entry which is preliminary data.</text>
</comment>
<name>A0ABX2DB29_9SPHI</name>
<dbReference type="RefSeq" id="WP_173269842.1">
    <property type="nucleotide sequence ID" value="NZ_JABMKV010000001.1"/>
</dbReference>
<reference evidence="2 3" key="1">
    <citation type="submission" date="2020-05" db="EMBL/GenBank/DDBJ databases">
        <title>Description of Pedobacter foliorum sp. nov.</title>
        <authorList>
            <person name="Qi S."/>
            <person name="Carlier A."/>
            <person name="Cnockaert M."/>
            <person name="Vandamme P."/>
        </authorList>
    </citation>
    <scope>NUCLEOTIDE SEQUENCE [LARGE SCALE GENOMIC DNA]</scope>
    <source>
        <strain evidence="2 3">LMG 31300</strain>
    </source>
</reference>
<evidence type="ECO:0000313" key="3">
    <source>
        <dbReference type="Proteomes" id="UP000762110"/>
    </source>
</evidence>
<evidence type="ECO:0000313" key="2">
    <source>
        <dbReference type="EMBL" id="NQX31225.1"/>
    </source>
</evidence>
<keyword evidence="1" id="KW-1133">Transmembrane helix</keyword>
<feature type="transmembrane region" description="Helical" evidence="1">
    <location>
        <begin position="64"/>
        <end position="86"/>
    </location>
</feature>